<feature type="domain" description="DUF2147" evidence="2">
    <location>
        <begin position="30"/>
        <end position="137"/>
    </location>
</feature>
<dbReference type="RefSeq" id="WP_235702569.1">
    <property type="nucleotide sequence ID" value="NZ_JAKGBZ010000001.1"/>
</dbReference>
<keyword evidence="1" id="KW-0732">Signal</keyword>
<comment type="caution">
    <text evidence="3">The sequence shown here is derived from an EMBL/GenBank/DDBJ whole genome shotgun (WGS) entry which is preliminary data.</text>
</comment>
<dbReference type="Pfam" id="PF09917">
    <property type="entry name" value="DUF2147"/>
    <property type="match status" value="1"/>
</dbReference>
<feature type="chain" id="PRO_5046427205" evidence="1">
    <location>
        <begin position="23"/>
        <end position="168"/>
    </location>
</feature>
<dbReference type="PANTHER" id="PTHR36919">
    <property type="entry name" value="BLR1215 PROTEIN"/>
    <property type="match status" value="1"/>
</dbReference>
<dbReference type="PANTHER" id="PTHR36919:SF2">
    <property type="entry name" value="BLL6627 PROTEIN"/>
    <property type="match status" value="1"/>
</dbReference>
<accession>A0ABS9DRF2</accession>
<keyword evidence="4" id="KW-1185">Reference proteome</keyword>
<reference evidence="3 4" key="1">
    <citation type="submission" date="2022-01" db="EMBL/GenBank/DDBJ databases">
        <authorList>
            <person name="Won M."/>
            <person name="Kim S.-J."/>
            <person name="Kwon S.-W."/>
        </authorList>
    </citation>
    <scope>NUCLEOTIDE SEQUENCE [LARGE SCALE GENOMIC DNA]</scope>
    <source>
        <strain evidence="3 4">KCTC 23505</strain>
    </source>
</reference>
<name>A0ABS9DRF2_9PROT</name>
<evidence type="ECO:0000313" key="3">
    <source>
        <dbReference type="EMBL" id="MCF3945336.1"/>
    </source>
</evidence>
<evidence type="ECO:0000313" key="4">
    <source>
        <dbReference type="Proteomes" id="UP001521209"/>
    </source>
</evidence>
<sequence>MRRIALIVLTMTGMLWASLALAALPRSPEGDWLTGRGGAVVRIAPCAGGTGLCGHIVGIVLDHGDAMPMDWQGRSQCGFELIRPSVTRSGAEWHGRIVDPRNGRAYHAEFQVTRTGELALRGYLGLPVFGETQHWMRYEGTVPRSCRIDRAQTAGSEVRTNNTGRPGQ</sequence>
<organism evidence="3 4">
    <name type="scientific">Acidiphilium iwatense</name>
    <dbReference type="NCBI Taxonomy" id="768198"/>
    <lineage>
        <taxon>Bacteria</taxon>
        <taxon>Pseudomonadati</taxon>
        <taxon>Pseudomonadota</taxon>
        <taxon>Alphaproteobacteria</taxon>
        <taxon>Acetobacterales</taxon>
        <taxon>Acidocellaceae</taxon>
        <taxon>Acidiphilium</taxon>
    </lineage>
</organism>
<protein>
    <submittedName>
        <fullName evidence="3">DUF2147 domain-containing protein</fullName>
    </submittedName>
</protein>
<dbReference type="EMBL" id="JAKGBZ010000001">
    <property type="protein sequence ID" value="MCF3945336.1"/>
    <property type="molecule type" value="Genomic_DNA"/>
</dbReference>
<gene>
    <name evidence="3" type="ORF">L2A60_01380</name>
</gene>
<feature type="signal peptide" evidence="1">
    <location>
        <begin position="1"/>
        <end position="22"/>
    </location>
</feature>
<dbReference type="Proteomes" id="UP001521209">
    <property type="component" value="Unassembled WGS sequence"/>
</dbReference>
<dbReference type="Gene3D" id="2.40.128.520">
    <property type="match status" value="1"/>
</dbReference>
<evidence type="ECO:0000256" key="1">
    <source>
        <dbReference type="SAM" id="SignalP"/>
    </source>
</evidence>
<dbReference type="InterPro" id="IPR019223">
    <property type="entry name" value="DUF2147"/>
</dbReference>
<evidence type="ECO:0000259" key="2">
    <source>
        <dbReference type="Pfam" id="PF09917"/>
    </source>
</evidence>
<proteinExistence type="predicted"/>